<evidence type="ECO:0008006" key="3">
    <source>
        <dbReference type="Google" id="ProtNLM"/>
    </source>
</evidence>
<dbReference type="PANTHER" id="PTHR40275">
    <property type="entry name" value="SSL7038 PROTEIN"/>
    <property type="match status" value="1"/>
</dbReference>
<comment type="caution">
    <text evidence="1">The sequence shown here is derived from an EMBL/GenBank/DDBJ whole genome shotgun (WGS) entry which is preliminary data.</text>
</comment>
<name>A0A1G2AA71_9BACT</name>
<protein>
    <recommendedName>
        <fullName evidence="3">Addiction module antidote protein</fullName>
    </recommendedName>
</protein>
<dbReference type="InterPro" id="IPR014057">
    <property type="entry name" value="HI1420"/>
</dbReference>
<dbReference type="PANTHER" id="PTHR40275:SF1">
    <property type="entry name" value="SSL7038 PROTEIN"/>
    <property type="match status" value="1"/>
</dbReference>
<evidence type="ECO:0000313" key="1">
    <source>
        <dbReference type="EMBL" id="OGY72930.1"/>
    </source>
</evidence>
<reference evidence="1 2" key="1">
    <citation type="journal article" date="2016" name="Nat. Commun.">
        <title>Thousands of microbial genomes shed light on interconnected biogeochemical processes in an aquifer system.</title>
        <authorList>
            <person name="Anantharaman K."/>
            <person name="Brown C.T."/>
            <person name="Hug L.A."/>
            <person name="Sharon I."/>
            <person name="Castelle C.J."/>
            <person name="Probst A.J."/>
            <person name="Thomas B.C."/>
            <person name="Singh A."/>
            <person name="Wilkins M.J."/>
            <person name="Karaoz U."/>
            <person name="Brodie E.L."/>
            <person name="Williams K.H."/>
            <person name="Hubbard S.S."/>
            <person name="Banfield J.F."/>
        </authorList>
    </citation>
    <scope>NUCLEOTIDE SEQUENCE [LARGE SCALE GENOMIC DNA]</scope>
</reference>
<accession>A0A1G2AA71</accession>
<dbReference type="AlphaFoldDB" id="A0A1G2AA71"/>
<dbReference type="SUPFAM" id="SSF47413">
    <property type="entry name" value="lambda repressor-like DNA-binding domains"/>
    <property type="match status" value="1"/>
</dbReference>
<dbReference type="EMBL" id="MHJU01000020">
    <property type="protein sequence ID" value="OGY72930.1"/>
    <property type="molecule type" value="Genomic_DNA"/>
</dbReference>
<organism evidence="1 2">
    <name type="scientific">Candidatus Jacksonbacteria bacterium RIFCSPLOWO2_02_FULL_44_20</name>
    <dbReference type="NCBI Taxonomy" id="1798460"/>
    <lineage>
        <taxon>Bacteria</taxon>
        <taxon>Candidatus Jacksoniibacteriota</taxon>
    </lineage>
</organism>
<dbReference type="InterPro" id="IPR010982">
    <property type="entry name" value="Lambda_DNA-bd_dom_sf"/>
</dbReference>
<evidence type="ECO:0000313" key="2">
    <source>
        <dbReference type="Proteomes" id="UP000178315"/>
    </source>
</evidence>
<dbReference type="Pfam" id="PF21716">
    <property type="entry name" value="dnstrm_HI1420"/>
    <property type="match status" value="1"/>
</dbReference>
<dbReference type="Proteomes" id="UP000178315">
    <property type="component" value="Unassembled WGS sequence"/>
</dbReference>
<gene>
    <name evidence="1" type="ORF">A3H61_01515</name>
</gene>
<dbReference type="GO" id="GO:0003677">
    <property type="term" value="F:DNA binding"/>
    <property type="evidence" value="ECO:0007669"/>
    <property type="project" value="InterPro"/>
</dbReference>
<sequence length="123" mass="13838">MNRETILKNTTSFKANLLKALRDPDEARAYLEVALEAYEKDRNTDALLLAMRDLAEAQGGIGKLAKRTDVSREHLYDILASKHTPRLDTTISILSALGFRLRLERQNLSSRRTTTALKEKAPA</sequence>
<proteinExistence type="predicted"/>